<dbReference type="GO" id="GO:0000030">
    <property type="term" value="F:mannosyltransferase activity"/>
    <property type="evidence" value="ECO:0007669"/>
    <property type="project" value="TreeGrafter"/>
</dbReference>
<dbReference type="GO" id="GO:0016020">
    <property type="term" value="C:membrane"/>
    <property type="evidence" value="ECO:0007669"/>
    <property type="project" value="GOC"/>
</dbReference>
<organism evidence="2 3">
    <name type="scientific">Flavobacterium frigoris (strain PS1)</name>
    <dbReference type="NCBI Taxonomy" id="1086011"/>
    <lineage>
        <taxon>Bacteria</taxon>
        <taxon>Pseudomonadati</taxon>
        <taxon>Bacteroidota</taxon>
        <taxon>Flavobacteriia</taxon>
        <taxon>Flavobacteriales</taxon>
        <taxon>Flavobacteriaceae</taxon>
        <taxon>Flavobacterium</taxon>
    </lineage>
</organism>
<dbReference type="InterPro" id="IPR007577">
    <property type="entry name" value="GlycoTrfase_DXD_sugar-bd_CS"/>
</dbReference>
<proteinExistence type="predicted"/>
<dbReference type="EMBL" id="AHKF01000006">
    <property type="protein sequence ID" value="EIA10424.1"/>
    <property type="molecule type" value="Genomic_DNA"/>
</dbReference>
<protein>
    <submittedName>
        <fullName evidence="2">Polysaccharide biosynthesis protein CpsM</fullName>
    </submittedName>
</protein>
<dbReference type="GO" id="GO:0051999">
    <property type="term" value="P:mannosyl-inositol phosphorylceramide biosynthetic process"/>
    <property type="evidence" value="ECO:0007669"/>
    <property type="project" value="TreeGrafter"/>
</dbReference>
<dbReference type="PANTHER" id="PTHR32385">
    <property type="entry name" value="MANNOSYL PHOSPHORYLINOSITOL CERAMIDE SYNTHASE"/>
    <property type="match status" value="1"/>
</dbReference>
<evidence type="ECO:0000256" key="1">
    <source>
        <dbReference type="ARBA" id="ARBA00022679"/>
    </source>
</evidence>
<dbReference type="Pfam" id="PF04488">
    <property type="entry name" value="Gly_transf_sug"/>
    <property type="match status" value="1"/>
</dbReference>
<comment type="caution">
    <text evidence="2">The sequence shown here is derived from an EMBL/GenBank/DDBJ whole genome shotgun (WGS) entry which is preliminary data.</text>
</comment>
<accession>H7FM86</accession>
<evidence type="ECO:0000313" key="3">
    <source>
        <dbReference type="Proteomes" id="UP000005566"/>
    </source>
</evidence>
<keyword evidence="3" id="KW-1185">Reference proteome</keyword>
<evidence type="ECO:0000313" key="2">
    <source>
        <dbReference type="EMBL" id="EIA10424.1"/>
    </source>
</evidence>
<dbReference type="AlphaFoldDB" id="H7FM86"/>
<keyword evidence="1" id="KW-0808">Transferase</keyword>
<reference evidence="2 3" key="1">
    <citation type="journal article" date="2014" name="Acta Crystallogr. D">
        <title>Structure-based characterization and antifreeze properties of a hyperactive ice-binding protein from the Antarctic bacterium Flavobacterium frigoris PS1.</title>
        <authorList>
            <person name="Do H."/>
            <person name="Kim S.J."/>
            <person name="Kim H.J."/>
            <person name="Lee J.H."/>
        </authorList>
    </citation>
    <scope>NUCLEOTIDE SEQUENCE [LARGE SCALE GENOMIC DNA]</scope>
    <source>
        <strain evidence="2 3">PS1</strain>
    </source>
</reference>
<name>H7FM86_FLAFP</name>
<dbReference type="STRING" id="1086011.HJ01_00284"/>
<gene>
    <name evidence="2" type="ORF">HJ01_00284</name>
</gene>
<dbReference type="eggNOG" id="COG3774">
    <property type="taxonomic scope" value="Bacteria"/>
</dbReference>
<dbReference type="InterPro" id="IPR051706">
    <property type="entry name" value="Glycosyltransferase_domain"/>
</dbReference>
<sequence length="268" mass="32278">MLMNDTNMTIPKIIHYCWFGGKTKPKLVRDCIKSWKKYLPDYEIIEWHEKNTDLSHPFVKHAYESQKWAFVSDYIRLKVLYENGGIYLDTDMMLLKSLDDFLENECFFGAEEENIVSCGIIGAVKQNKFIKECIEHYDFIDLEKKTNWHKTVVTIIITKLFRTKYHFYGVFDKRINYDTITIYPINIFYPFPYEKKEDIVNYKQYIKPDSYALHLWVGSWIVYNEFKFLRNGEYWKGFKIIFQKTLCKNLNVKYIRKIISAIKQSLTK</sequence>
<dbReference type="Gene3D" id="3.90.550.20">
    <property type="match status" value="1"/>
</dbReference>
<dbReference type="PANTHER" id="PTHR32385:SF15">
    <property type="entry name" value="INOSITOL PHOSPHOCERAMIDE MANNOSYLTRANSFERASE 1"/>
    <property type="match status" value="1"/>
</dbReference>
<dbReference type="SUPFAM" id="SSF53448">
    <property type="entry name" value="Nucleotide-diphospho-sugar transferases"/>
    <property type="match status" value="1"/>
</dbReference>
<dbReference type="InterPro" id="IPR029044">
    <property type="entry name" value="Nucleotide-diphossugar_trans"/>
</dbReference>
<dbReference type="Proteomes" id="UP000005566">
    <property type="component" value="Unassembled WGS sequence"/>
</dbReference>
<dbReference type="PATRIC" id="fig|1086011.3.peg.278"/>